<keyword evidence="1" id="KW-0175">Coiled coil</keyword>
<evidence type="ECO:0000259" key="2">
    <source>
        <dbReference type="Pfam" id="PF25917"/>
    </source>
</evidence>
<dbReference type="PRINTS" id="PR01490">
    <property type="entry name" value="RTXTOXIND"/>
</dbReference>
<dbReference type="EMBL" id="JACT01000001">
    <property type="protein sequence ID" value="KMS56739.1"/>
    <property type="molecule type" value="Genomic_DNA"/>
</dbReference>
<feature type="coiled-coil region" evidence="1">
    <location>
        <begin position="70"/>
        <end position="104"/>
    </location>
</feature>
<dbReference type="PANTHER" id="PTHR30386:SF24">
    <property type="entry name" value="MULTIDRUG RESISTANCE EFFLUX PUMP"/>
    <property type="match status" value="1"/>
</dbReference>
<evidence type="ECO:0000313" key="3">
    <source>
        <dbReference type="EMBL" id="KMS56739.1"/>
    </source>
</evidence>
<dbReference type="InterPro" id="IPR050739">
    <property type="entry name" value="MFP"/>
</dbReference>
<gene>
    <name evidence="3" type="ORF">V473_00245</name>
</gene>
<dbReference type="Gene3D" id="2.40.30.170">
    <property type="match status" value="1"/>
</dbReference>
<keyword evidence="4" id="KW-1185">Reference proteome</keyword>
<dbReference type="STRING" id="1420583.V473_00245"/>
<dbReference type="Proteomes" id="UP000052232">
    <property type="component" value="Unassembled WGS sequence"/>
</dbReference>
<reference evidence="3 4" key="1">
    <citation type="journal article" date="2015" name="G3 (Bethesda)">
        <title>Insights into Ongoing Evolution of the Hexachlorocyclohexane Catabolic Pathway from Comparative Genomics of Ten Sphingomonadaceae Strains.</title>
        <authorList>
            <person name="Pearce S.L."/>
            <person name="Oakeshott J.G."/>
            <person name="Pandey G."/>
        </authorList>
    </citation>
    <scope>NUCLEOTIDE SEQUENCE [LARGE SCALE GENOMIC DNA]</scope>
    <source>
        <strain evidence="3 4">LL01</strain>
    </source>
</reference>
<evidence type="ECO:0000313" key="4">
    <source>
        <dbReference type="Proteomes" id="UP000052232"/>
    </source>
</evidence>
<dbReference type="PANTHER" id="PTHR30386">
    <property type="entry name" value="MEMBRANE FUSION SUBUNIT OF EMRAB-TOLC MULTIDRUG EFFLUX PUMP"/>
    <property type="match status" value="1"/>
</dbReference>
<dbReference type="Gene3D" id="2.40.50.100">
    <property type="match status" value="1"/>
</dbReference>
<organism evidence="3 4">
    <name type="scientific">Sphingobium cupriresistens LL01</name>
    <dbReference type="NCBI Taxonomy" id="1420583"/>
    <lineage>
        <taxon>Bacteria</taxon>
        <taxon>Pseudomonadati</taxon>
        <taxon>Pseudomonadota</taxon>
        <taxon>Alphaproteobacteria</taxon>
        <taxon>Sphingomonadales</taxon>
        <taxon>Sphingomonadaceae</taxon>
        <taxon>Sphingobium</taxon>
    </lineage>
</organism>
<dbReference type="InterPro" id="IPR058625">
    <property type="entry name" value="MdtA-like_BSH"/>
</dbReference>
<dbReference type="Gene3D" id="1.10.287.470">
    <property type="entry name" value="Helix hairpin bin"/>
    <property type="match status" value="2"/>
</dbReference>
<accession>A0A0J7XYV8</accession>
<dbReference type="Pfam" id="PF25917">
    <property type="entry name" value="BSH_RND"/>
    <property type="match status" value="1"/>
</dbReference>
<feature type="domain" description="Multidrug resistance protein MdtA-like barrel-sandwich hybrid" evidence="2">
    <location>
        <begin position="40"/>
        <end position="230"/>
    </location>
</feature>
<sequence length="340" mass="36807">MAGVALIGILFILAAWRIWPFTSSIVTTENSYVRGQITVMAPQVNGYVAQVLVRDFQHVRAGQPLVRIDDRIYRQQLAQAEGQLDAARAELANAAQTLAQNQADIEARRADLFAAQAERDRARSDEERVNDLALRGSVSLRERDQIRATARSGAANVLKARAAIRIAEESAKATSVSRLGLEAQVKTATAQRDLARINLANTVIHAPKDGQLSEASVRQGQYVAAGSQLLFLVPESLWVVANFKETQTRNIRPGQVATFKVDALGETLKGHVEGFAPATGSEFSVLRPDNASGNFTKVVQRIPIRINIDPGQPLANRLRPGMSVVTRVETAGATGTGSVR</sequence>
<proteinExistence type="predicted"/>
<dbReference type="PATRIC" id="fig|1420583.3.peg.39"/>
<dbReference type="AlphaFoldDB" id="A0A0J7XYV8"/>
<dbReference type="SUPFAM" id="SSF111369">
    <property type="entry name" value="HlyD-like secretion proteins"/>
    <property type="match status" value="2"/>
</dbReference>
<name>A0A0J7XYV8_9SPHN</name>
<comment type="caution">
    <text evidence="3">The sequence shown here is derived from an EMBL/GenBank/DDBJ whole genome shotgun (WGS) entry which is preliminary data.</text>
</comment>
<evidence type="ECO:0000256" key="1">
    <source>
        <dbReference type="SAM" id="Coils"/>
    </source>
</evidence>
<protein>
    <submittedName>
        <fullName evidence="3">DSBA oxidoreductase</fullName>
    </submittedName>
</protein>